<dbReference type="GO" id="GO:0003724">
    <property type="term" value="F:RNA helicase activity"/>
    <property type="evidence" value="ECO:0007669"/>
    <property type="project" value="InterPro"/>
</dbReference>
<evidence type="ECO:0000259" key="1">
    <source>
        <dbReference type="Pfam" id="PF00910"/>
    </source>
</evidence>
<dbReference type="Pfam" id="PF00910">
    <property type="entry name" value="RNA_helicase"/>
    <property type="match status" value="1"/>
</dbReference>
<gene>
    <name evidence="2" type="ORF">C2G38_2049323</name>
</gene>
<reference evidence="2 3" key="1">
    <citation type="submission" date="2018-06" db="EMBL/GenBank/DDBJ databases">
        <title>Comparative genomics reveals the genomic features of Rhizophagus irregularis, R. cerebriforme, R. diaphanum and Gigaspora rosea, and their symbiotic lifestyle signature.</title>
        <authorList>
            <person name="Morin E."/>
            <person name="San Clemente H."/>
            <person name="Chen E.C.H."/>
            <person name="De La Providencia I."/>
            <person name="Hainaut M."/>
            <person name="Kuo A."/>
            <person name="Kohler A."/>
            <person name="Murat C."/>
            <person name="Tang N."/>
            <person name="Roy S."/>
            <person name="Loubradou J."/>
            <person name="Henrissat B."/>
            <person name="Grigoriev I.V."/>
            <person name="Corradi N."/>
            <person name="Roux C."/>
            <person name="Martin F.M."/>
        </authorList>
    </citation>
    <scope>NUCLEOTIDE SEQUENCE [LARGE SCALE GENOMIC DNA]</scope>
    <source>
        <strain evidence="2 3">DAOM 194757</strain>
    </source>
</reference>
<dbReference type="InterPro" id="IPR027417">
    <property type="entry name" value="P-loop_NTPase"/>
</dbReference>
<keyword evidence="3" id="KW-1185">Reference proteome</keyword>
<dbReference type="Proteomes" id="UP000266673">
    <property type="component" value="Unassembled WGS sequence"/>
</dbReference>
<name>A0A397TZE1_9GLOM</name>
<dbReference type="InterPro" id="IPR000605">
    <property type="entry name" value="Helicase_SF3_ssDNA/RNA_vir"/>
</dbReference>
<dbReference type="EMBL" id="QKWP01002430">
    <property type="protein sequence ID" value="RIB03372.1"/>
    <property type="molecule type" value="Genomic_DNA"/>
</dbReference>
<dbReference type="Gene3D" id="3.40.50.300">
    <property type="entry name" value="P-loop containing nucleotide triphosphate hydrolases"/>
    <property type="match status" value="1"/>
</dbReference>
<comment type="caution">
    <text evidence="2">The sequence shown here is derived from an EMBL/GenBank/DDBJ whole genome shotgun (WGS) entry which is preliminary data.</text>
</comment>
<feature type="domain" description="Helicase superfamily 3 single-stranded DNA/RNA virus" evidence="1">
    <location>
        <begin position="227"/>
        <end position="316"/>
    </location>
</feature>
<organism evidence="2 3">
    <name type="scientific">Gigaspora rosea</name>
    <dbReference type="NCBI Taxonomy" id="44941"/>
    <lineage>
        <taxon>Eukaryota</taxon>
        <taxon>Fungi</taxon>
        <taxon>Fungi incertae sedis</taxon>
        <taxon>Mucoromycota</taxon>
        <taxon>Glomeromycotina</taxon>
        <taxon>Glomeromycetes</taxon>
        <taxon>Diversisporales</taxon>
        <taxon>Gigasporaceae</taxon>
        <taxon>Gigaspora</taxon>
    </lineage>
</organism>
<protein>
    <recommendedName>
        <fullName evidence="1">Helicase superfamily 3 single-stranded DNA/RNA virus domain-containing protein</fullName>
    </recommendedName>
</protein>
<dbReference type="AlphaFoldDB" id="A0A397TZE1"/>
<dbReference type="SUPFAM" id="SSF52540">
    <property type="entry name" value="P-loop containing nucleoside triphosphate hydrolases"/>
    <property type="match status" value="1"/>
</dbReference>
<accession>A0A397TZE1</accession>
<evidence type="ECO:0000313" key="2">
    <source>
        <dbReference type="EMBL" id="RIB03372.1"/>
    </source>
</evidence>
<dbReference type="GO" id="GO:0003723">
    <property type="term" value="F:RNA binding"/>
    <property type="evidence" value="ECO:0007669"/>
    <property type="project" value="InterPro"/>
</dbReference>
<sequence>MILFVIIAKKDGIECTRPYPRIQEEFEKFKLKVSHIIWQFESTKVEFLHMQVYMQLNTRMTLKSIKELFGNLSMCIEAIKTISLKAKLYSGKLYNHCEKHKDCKCDYYDLTKIYEHCDETCECKPARLGKGELPKDITGPFEFGKFREIEKHTKTLLRPEEYKNEEYEPIVEGNKLLADGATPLEVFKHNLEKVRYSQNYDGIKKIYEDLQQENKKEIHRFWRPVTIYFYGPGGSRKTGLIQELFSEELYDKPKIQRSESNWWNGYEGQEIVLIDEFYTKIDWDDMINVLNNLCFNVEKKHSRFEPFIAKYVFLTATKPPEEAYNFSQTGKWCDDISQ</sequence>
<evidence type="ECO:0000313" key="3">
    <source>
        <dbReference type="Proteomes" id="UP000266673"/>
    </source>
</evidence>
<dbReference type="Gene3D" id="3.40.1310.20">
    <property type="match status" value="1"/>
</dbReference>
<proteinExistence type="predicted"/>